<sequence length="162" mass="17674">MYLVDANVLIDAKNRYYAFDIAPGFWKWLEGAHTAGHVCSIEAIRDELVAGDDELAEWAKANSAFFRPVDQATTAHFPALTTWASSQSFTPAALAGFTGSAADYLLVAYARAHDHVVVTHERSDPNSRKRVMIPDACTAIGVTSLGPFEMMRRTGATLDLPN</sequence>
<proteinExistence type="predicted"/>
<name>A0ACD1FDF4_MYCFR</name>
<accession>A0ACD1FDF4</accession>
<evidence type="ECO:0000313" key="2">
    <source>
        <dbReference type="Proteomes" id="UP000825598"/>
    </source>
</evidence>
<protein>
    <submittedName>
        <fullName evidence="1">DUF4411 family protein</fullName>
    </submittedName>
</protein>
<dbReference type="EMBL" id="CP081673">
    <property type="protein sequence ID" value="QZH65028.1"/>
    <property type="molecule type" value="Genomic_DNA"/>
</dbReference>
<gene>
    <name evidence="1" type="ORF">K6L26_23965</name>
</gene>
<keyword evidence="2" id="KW-1185">Reference proteome</keyword>
<dbReference type="Proteomes" id="UP000825598">
    <property type="component" value="Chromosome"/>
</dbReference>
<evidence type="ECO:0000313" key="1">
    <source>
        <dbReference type="EMBL" id="QZH65028.1"/>
    </source>
</evidence>
<organism evidence="1 2">
    <name type="scientific">Mycolicibacterium farcinogenes</name>
    <name type="common">Mycobacterium farcinogenes</name>
    <dbReference type="NCBI Taxonomy" id="1802"/>
    <lineage>
        <taxon>Bacteria</taxon>
        <taxon>Bacillati</taxon>
        <taxon>Actinomycetota</taxon>
        <taxon>Actinomycetes</taxon>
        <taxon>Mycobacteriales</taxon>
        <taxon>Mycobacteriaceae</taxon>
        <taxon>Mycolicibacterium</taxon>
    </lineage>
</organism>
<reference evidence="1" key="1">
    <citation type="submission" date="2021-07" db="EMBL/GenBank/DDBJ databases">
        <title>Complete Genome Sequences of Mycobacterium farcinogenes Isolated from Clinical Specimens from Patients in Thailand.</title>
        <authorList>
            <person name="Sodsai P."/>
        </authorList>
    </citation>
    <scope>NUCLEOTIDE SEQUENCE</scope>
    <source>
        <strain evidence="1">BKK/CU-MFGFA-001</strain>
    </source>
</reference>